<proteinExistence type="predicted"/>
<name>A0A1H8WYF3_9EURY</name>
<dbReference type="Proteomes" id="UP000199126">
    <property type="component" value="Unassembled WGS sequence"/>
</dbReference>
<keyword evidence="1" id="KW-0812">Transmembrane</keyword>
<dbReference type="AlphaFoldDB" id="A0A1H8WYF3"/>
<evidence type="ECO:0000256" key="1">
    <source>
        <dbReference type="SAM" id="Phobius"/>
    </source>
</evidence>
<gene>
    <name evidence="2" type="ORF">SAMN04487948_1533</name>
</gene>
<feature type="transmembrane region" description="Helical" evidence="1">
    <location>
        <begin position="61"/>
        <end position="79"/>
    </location>
</feature>
<protein>
    <submittedName>
        <fullName evidence="2">Uncharacterized protein</fullName>
    </submittedName>
</protein>
<reference evidence="3" key="1">
    <citation type="submission" date="2016-10" db="EMBL/GenBank/DDBJ databases">
        <authorList>
            <person name="Varghese N."/>
            <person name="Submissions S."/>
        </authorList>
    </citation>
    <scope>NUCLEOTIDE SEQUENCE [LARGE SCALE GENOMIC DNA]</scope>
    <source>
        <strain evidence="3">CGMCC 1.10121</strain>
    </source>
</reference>
<sequence>MRAVFSTATENSPNAVSSGVTHTESVFSRTQCLIFTDYAHGHMVYIRTNTINGMNCSRRQIVLAVGLILVAAAPLLVINTSSGPAFILLLSFPLSALGGSLVGYSIAQKIASPTVAARIALTMGCGLLSTYSQPIVVWWLSGGSSLSDFLINATPIAIGLALGITLLIEGLRTIRTRSSEKSHAF</sequence>
<dbReference type="EMBL" id="FODV01000053">
    <property type="protein sequence ID" value="SEP32457.1"/>
    <property type="molecule type" value="Genomic_DNA"/>
</dbReference>
<evidence type="ECO:0000313" key="2">
    <source>
        <dbReference type="EMBL" id="SEP32457.1"/>
    </source>
</evidence>
<organism evidence="2 3">
    <name type="scientific">Halogranum amylolyticum</name>
    <dbReference type="NCBI Taxonomy" id="660520"/>
    <lineage>
        <taxon>Archaea</taxon>
        <taxon>Methanobacteriati</taxon>
        <taxon>Methanobacteriota</taxon>
        <taxon>Stenosarchaea group</taxon>
        <taxon>Halobacteria</taxon>
        <taxon>Halobacteriales</taxon>
        <taxon>Haloferacaceae</taxon>
    </lineage>
</organism>
<feature type="transmembrane region" description="Helical" evidence="1">
    <location>
        <begin position="119"/>
        <end position="140"/>
    </location>
</feature>
<feature type="transmembrane region" description="Helical" evidence="1">
    <location>
        <begin position="85"/>
        <end position="107"/>
    </location>
</feature>
<accession>A0A1H8WYF3</accession>
<evidence type="ECO:0000313" key="3">
    <source>
        <dbReference type="Proteomes" id="UP000199126"/>
    </source>
</evidence>
<keyword evidence="1" id="KW-1133">Transmembrane helix</keyword>
<keyword evidence="3" id="KW-1185">Reference proteome</keyword>
<feature type="transmembrane region" description="Helical" evidence="1">
    <location>
        <begin position="146"/>
        <end position="168"/>
    </location>
</feature>
<keyword evidence="1" id="KW-0472">Membrane</keyword>